<dbReference type="CDD" id="cd04269">
    <property type="entry name" value="ZnMc_adamalysin_II_like"/>
    <property type="match status" value="1"/>
</dbReference>
<evidence type="ECO:0000256" key="4">
    <source>
        <dbReference type="ARBA" id="ARBA00022729"/>
    </source>
</evidence>
<keyword evidence="2" id="KW-0165">Cleavage on pair of basic residues</keyword>
<dbReference type="Gene3D" id="2.10.25.10">
    <property type="entry name" value="Laminin"/>
    <property type="match status" value="1"/>
</dbReference>
<dbReference type="Proteomes" id="UP000261580">
    <property type="component" value="Unassembled WGS sequence"/>
</dbReference>
<dbReference type="InterPro" id="IPR000742">
    <property type="entry name" value="EGF"/>
</dbReference>
<dbReference type="SMART" id="SM00050">
    <property type="entry name" value="DISIN"/>
    <property type="match status" value="1"/>
</dbReference>
<keyword evidence="3 13" id="KW-0812">Transmembrane</keyword>
<feature type="transmembrane region" description="Helical" evidence="13">
    <location>
        <begin position="576"/>
        <end position="599"/>
    </location>
</feature>
<evidence type="ECO:0000259" key="14">
    <source>
        <dbReference type="PROSITE" id="PS50026"/>
    </source>
</evidence>
<dbReference type="SUPFAM" id="SSF57552">
    <property type="entry name" value="Blood coagulation inhibitor (disintegrin)"/>
    <property type="match status" value="1"/>
</dbReference>
<feature type="domain" description="Peptidase M12B" evidence="16">
    <location>
        <begin position="120"/>
        <end position="283"/>
    </location>
</feature>
<evidence type="ECO:0000256" key="3">
    <source>
        <dbReference type="ARBA" id="ARBA00022692"/>
    </source>
</evidence>
<dbReference type="Ensembl" id="ENSNBRT00000026090.1">
    <property type="protein sequence ID" value="ENSNBRP00000025424.1"/>
    <property type="gene ID" value="ENSNBRG00000019228.1"/>
</dbReference>
<protein>
    <submittedName>
        <fullName evidence="17">ADAM metallopeptidase domain 11</fullName>
    </submittedName>
</protein>
<feature type="domain" description="Disintegrin" evidence="15">
    <location>
        <begin position="289"/>
        <end position="376"/>
    </location>
</feature>
<name>A0A3Q4N2P6_NEOBR</name>
<comment type="caution">
    <text evidence="11">Lacks conserved residue(s) required for the propagation of feature annotation.</text>
</comment>
<evidence type="ECO:0000256" key="8">
    <source>
        <dbReference type="ARBA" id="ARBA00023180"/>
    </source>
</evidence>
<dbReference type="Bgee" id="ENSNBRG00000019228">
    <property type="expression patterns" value="Expressed in brain and 1 other cell type or tissue"/>
</dbReference>
<keyword evidence="4" id="KW-0732">Signal</keyword>
<dbReference type="InterPro" id="IPR036436">
    <property type="entry name" value="Disintegrin_dom_sf"/>
</dbReference>
<evidence type="ECO:0000313" key="18">
    <source>
        <dbReference type="Proteomes" id="UP000261580"/>
    </source>
</evidence>
<evidence type="ECO:0000313" key="17">
    <source>
        <dbReference type="Ensembl" id="ENSNBRP00000025424.1"/>
    </source>
</evidence>
<comment type="subcellular location">
    <subcellularLocation>
        <location evidence="9">Endomembrane system</location>
        <topology evidence="9">Single-pass type I membrane protein</topology>
    </subcellularLocation>
</comment>
<dbReference type="PANTHER" id="PTHR11905:SF114">
    <property type="entry name" value="DISINTEGRIN AND METALLOPROTEINASE DOMAIN-CONTAINING PROTEIN 11"/>
    <property type="match status" value="1"/>
</dbReference>
<dbReference type="InterPro" id="IPR013111">
    <property type="entry name" value="EGF_extracell"/>
</dbReference>
<evidence type="ECO:0000256" key="13">
    <source>
        <dbReference type="SAM" id="Phobius"/>
    </source>
</evidence>
<evidence type="ECO:0000256" key="12">
    <source>
        <dbReference type="SAM" id="MobiDB-lite"/>
    </source>
</evidence>
<dbReference type="Pfam" id="PF01421">
    <property type="entry name" value="Reprolysin"/>
    <property type="match status" value="1"/>
</dbReference>
<dbReference type="InterPro" id="IPR001590">
    <property type="entry name" value="Peptidase_M12B"/>
</dbReference>
<evidence type="ECO:0000256" key="6">
    <source>
        <dbReference type="ARBA" id="ARBA00023136"/>
    </source>
</evidence>
<dbReference type="PRINTS" id="PR00289">
    <property type="entry name" value="DISINTEGRIN"/>
</dbReference>
<dbReference type="PROSITE" id="PS50214">
    <property type="entry name" value="DISINTEGRIN_2"/>
    <property type="match status" value="1"/>
</dbReference>
<dbReference type="AlphaFoldDB" id="A0A3Q4N2P6"/>
<dbReference type="InterPro" id="IPR024079">
    <property type="entry name" value="MetalloPept_cat_dom_sf"/>
</dbReference>
<keyword evidence="7 11" id="KW-1015">Disulfide bond</keyword>
<dbReference type="Pfam" id="PF00200">
    <property type="entry name" value="Disintegrin"/>
    <property type="match status" value="1"/>
</dbReference>
<dbReference type="InterPro" id="IPR006586">
    <property type="entry name" value="ADAM_Cys-rich"/>
</dbReference>
<reference evidence="17" key="2">
    <citation type="submission" date="2025-09" db="UniProtKB">
        <authorList>
            <consortium name="Ensembl"/>
        </authorList>
    </citation>
    <scope>IDENTIFICATION</scope>
</reference>
<keyword evidence="1 11" id="KW-0245">EGF-like domain</keyword>
<keyword evidence="6 13" id="KW-0472">Membrane</keyword>
<dbReference type="Pfam" id="PF08516">
    <property type="entry name" value="ADAM_CR"/>
    <property type="match status" value="1"/>
</dbReference>
<dbReference type="Pfam" id="PF07974">
    <property type="entry name" value="EGF_2"/>
    <property type="match status" value="1"/>
</dbReference>
<keyword evidence="8" id="KW-0325">Glycoprotein</keyword>
<dbReference type="Gene3D" id="3.40.390.10">
    <property type="entry name" value="Collagenase (Catalytic Domain)"/>
    <property type="match status" value="1"/>
</dbReference>
<reference evidence="17" key="1">
    <citation type="submission" date="2025-08" db="UniProtKB">
        <authorList>
            <consortium name="Ensembl"/>
        </authorList>
    </citation>
    <scope>IDENTIFICATION</scope>
</reference>
<keyword evidence="18" id="KW-1185">Reference proteome</keyword>
<evidence type="ECO:0000256" key="7">
    <source>
        <dbReference type="ARBA" id="ARBA00023157"/>
    </source>
</evidence>
<evidence type="ECO:0000259" key="15">
    <source>
        <dbReference type="PROSITE" id="PS50214"/>
    </source>
</evidence>
<feature type="region of interest" description="Disordered" evidence="12">
    <location>
        <begin position="68"/>
        <end position="98"/>
    </location>
</feature>
<feature type="domain" description="EGF-like" evidence="14">
    <location>
        <begin position="520"/>
        <end position="557"/>
    </location>
</feature>
<dbReference type="Gene3D" id="4.10.70.10">
    <property type="entry name" value="Disintegrin domain"/>
    <property type="match status" value="1"/>
</dbReference>
<dbReference type="PROSITE" id="PS50215">
    <property type="entry name" value="ADAM_MEPRO"/>
    <property type="match status" value="1"/>
</dbReference>
<evidence type="ECO:0000256" key="5">
    <source>
        <dbReference type="ARBA" id="ARBA00022989"/>
    </source>
</evidence>
<dbReference type="GO" id="GO:0012505">
    <property type="term" value="C:endomembrane system"/>
    <property type="evidence" value="ECO:0007669"/>
    <property type="project" value="UniProtKB-SubCell"/>
</dbReference>
<dbReference type="InterPro" id="IPR001762">
    <property type="entry name" value="Disintegrin_dom"/>
</dbReference>
<dbReference type="FunFam" id="4.10.70.10:FF:000001">
    <property type="entry name" value="Disintegrin and metalloproteinase domain-containing protein 22"/>
    <property type="match status" value="1"/>
</dbReference>
<proteinExistence type="predicted"/>
<evidence type="ECO:0000256" key="11">
    <source>
        <dbReference type="PROSITE-ProRule" id="PRU00076"/>
    </source>
</evidence>
<accession>A0A3Q4N2P6</accession>
<evidence type="ECO:0000256" key="9">
    <source>
        <dbReference type="ARBA" id="ARBA00046288"/>
    </source>
</evidence>
<dbReference type="SUPFAM" id="SSF55486">
    <property type="entry name" value="Metalloproteases ('zincins'), catalytic domain"/>
    <property type="match status" value="1"/>
</dbReference>
<sequence>VEAFGRTFTLDLELNQLSVSAEVIVLSSGSLSSQGGEHCYYQGRLRGLPESWAAVSTCHGLCEWDGRGGDGDDDDRPDQVREQQASGGLRRSKRSVRKPSVQTETKYIELMVVNDNDMVSIYQEQLNTRIVLVAMETWTSKNMMPVVEDPLITLQNFMKYRKDNIREQSDVVHLFSGRNFHSSRSGTAFTGGVCSPTRGGGINEYGNVGAMAITLCQSLGQNIGMRWNNARNSAGDCKCPDAWVGCIMEDTGFHLPRKFSRCSVDEYIQFLLQGGGSCLFNKPNKLLDPPECGNGFVEPGEECDCGSQLECARRGGACCKKCTLTHDAMCSNGLCCSGCKYEQRGVVCRQAVNDCDIPETCTGDSSECSHNVHKLDGYMCDNSQGRCYSGRCRTRDGQCKGLWGYNSADRFCYEKLNAEGTEKGNCGPGPDGQGWLQCNKPDVLCGFLFCANVTMKPKFGDLQGEVTSFTLYHQNKYLDCRGGHALLEDGSDLGYVEDGTPCGPNMMCLERRCLPVAAFNLSTCPGSNFGRICSDHGTCSNEVKCICDRDYTGKDCSVFDPIPEPTVATGPSGTNIIIGSIAGAILLAAIVLGGTGWGFK</sequence>
<feature type="disulfide bond" evidence="11">
    <location>
        <begin position="547"/>
        <end position="556"/>
    </location>
</feature>
<dbReference type="PROSITE" id="PS00022">
    <property type="entry name" value="EGF_1"/>
    <property type="match status" value="1"/>
</dbReference>
<dbReference type="PROSITE" id="PS50026">
    <property type="entry name" value="EGF_3"/>
    <property type="match status" value="1"/>
</dbReference>
<dbReference type="InterPro" id="IPR034027">
    <property type="entry name" value="Reprolysin_adamalysin"/>
</dbReference>
<keyword evidence="5 13" id="KW-1133">Transmembrane helix</keyword>
<dbReference type="GeneTree" id="ENSGT00940000159790"/>
<organism evidence="17 18">
    <name type="scientific">Neolamprologus brichardi</name>
    <name type="common">Fairy cichlid</name>
    <name type="synonym">Lamprologus brichardi</name>
    <dbReference type="NCBI Taxonomy" id="32507"/>
    <lineage>
        <taxon>Eukaryota</taxon>
        <taxon>Metazoa</taxon>
        <taxon>Chordata</taxon>
        <taxon>Craniata</taxon>
        <taxon>Vertebrata</taxon>
        <taxon>Euteleostomi</taxon>
        <taxon>Actinopterygii</taxon>
        <taxon>Neopterygii</taxon>
        <taxon>Teleostei</taxon>
        <taxon>Neoteleostei</taxon>
        <taxon>Acanthomorphata</taxon>
        <taxon>Ovalentaria</taxon>
        <taxon>Cichlomorphae</taxon>
        <taxon>Cichliformes</taxon>
        <taxon>Cichlidae</taxon>
        <taxon>African cichlids</taxon>
        <taxon>Pseudocrenilabrinae</taxon>
        <taxon>Lamprologini</taxon>
        <taxon>Neolamprologus</taxon>
    </lineage>
</organism>
<dbReference type="GO" id="GO:0004222">
    <property type="term" value="F:metalloendopeptidase activity"/>
    <property type="evidence" value="ECO:0007669"/>
    <property type="project" value="InterPro"/>
</dbReference>
<evidence type="ECO:0000256" key="10">
    <source>
        <dbReference type="PROSITE-ProRule" id="PRU00068"/>
    </source>
</evidence>
<evidence type="ECO:0000256" key="1">
    <source>
        <dbReference type="ARBA" id="ARBA00022536"/>
    </source>
</evidence>
<dbReference type="FunFam" id="3.40.390.10:FF:000014">
    <property type="entry name" value="disintegrin and metalloproteinase domain-containing protein 11"/>
    <property type="match status" value="1"/>
</dbReference>
<dbReference type="PANTHER" id="PTHR11905">
    <property type="entry name" value="ADAM A DISINTEGRIN AND METALLOPROTEASE DOMAIN"/>
    <property type="match status" value="1"/>
</dbReference>
<evidence type="ECO:0000256" key="2">
    <source>
        <dbReference type="ARBA" id="ARBA00022685"/>
    </source>
</evidence>
<feature type="disulfide bond" evidence="10">
    <location>
        <begin position="348"/>
        <end position="368"/>
    </location>
</feature>
<dbReference type="GO" id="GO:0006508">
    <property type="term" value="P:proteolysis"/>
    <property type="evidence" value="ECO:0007669"/>
    <property type="project" value="InterPro"/>
</dbReference>
<evidence type="ECO:0000259" key="16">
    <source>
        <dbReference type="PROSITE" id="PS50215"/>
    </source>
</evidence>
<dbReference type="SMART" id="SM00608">
    <property type="entry name" value="ACR"/>
    <property type="match status" value="1"/>
</dbReference>